<feature type="compositionally biased region" description="Low complexity" evidence="2">
    <location>
        <begin position="51"/>
        <end position="60"/>
    </location>
</feature>
<evidence type="ECO:0000313" key="5">
    <source>
        <dbReference type="EMBL" id="ACV28608.1"/>
    </source>
</evidence>
<evidence type="ECO:0000256" key="1">
    <source>
        <dbReference type="ARBA" id="ARBA00010646"/>
    </source>
</evidence>
<dbReference type="GO" id="GO:0003796">
    <property type="term" value="F:lysozyme activity"/>
    <property type="evidence" value="ECO:0007669"/>
    <property type="project" value="InterPro"/>
</dbReference>
<dbReference type="PROSITE" id="PS51904">
    <property type="entry name" value="GLYCOSYL_HYDROL_F25_2"/>
    <property type="match status" value="1"/>
</dbReference>
<dbReference type="STRING" id="525919.Apre_0563"/>
<dbReference type="InterPro" id="IPR013168">
    <property type="entry name" value="Cpl_7_lyso_C"/>
</dbReference>
<dbReference type="PANTHER" id="PTHR34135">
    <property type="entry name" value="LYSOZYME"/>
    <property type="match status" value="1"/>
</dbReference>
<dbReference type="RefSeq" id="WP_015777519.1">
    <property type="nucleotide sequence ID" value="NC_013171.1"/>
</dbReference>
<dbReference type="AlphaFoldDB" id="C7RGJ7"/>
<dbReference type="Gene3D" id="3.20.20.80">
    <property type="entry name" value="Glycosidases"/>
    <property type="match status" value="1"/>
</dbReference>
<keyword evidence="6" id="KW-1185">Reference proteome</keyword>
<dbReference type="InterPro" id="IPR002053">
    <property type="entry name" value="Glyco_hydro_25"/>
</dbReference>
<proteinExistence type="inferred from homology"/>
<dbReference type="EMBL" id="CP001708">
    <property type="protein sequence ID" value="ACV28608.1"/>
    <property type="molecule type" value="Genomic_DNA"/>
</dbReference>
<dbReference type="CAZy" id="GH25">
    <property type="family name" value="Glycoside Hydrolase Family 25"/>
</dbReference>
<dbReference type="HOGENOM" id="CLU_759997_0_0_9"/>
<comment type="similarity">
    <text evidence="1">Belongs to the glycosyl hydrolase 25 family.</text>
</comment>
<evidence type="ECO:0000256" key="2">
    <source>
        <dbReference type="SAM" id="MobiDB-lite"/>
    </source>
</evidence>
<name>C7RGJ7_ANAPD</name>
<dbReference type="eggNOG" id="COG3757">
    <property type="taxonomic scope" value="Bacteria"/>
</dbReference>
<dbReference type="Pfam" id="PF01183">
    <property type="entry name" value="Glyco_hydro_25"/>
    <property type="match status" value="1"/>
</dbReference>
<keyword evidence="5" id="KW-0378">Hydrolase</keyword>
<evidence type="ECO:0000313" key="6">
    <source>
        <dbReference type="Proteomes" id="UP000002294"/>
    </source>
</evidence>
<feature type="chain" id="PRO_5002982605" evidence="3">
    <location>
        <begin position="25"/>
        <end position="364"/>
    </location>
</feature>
<dbReference type="GO" id="GO:0009253">
    <property type="term" value="P:peptidoglycan catabolic process"/>
    <property type="evidence" value="ECO:0007669"/>
    <property type="project" value="InterPro"/>
</dbReference>
<dbReference type="SMART" id="SM01095">
    <property type="entry name" value="Cpl-7"/>
    <property type="match status" value="1"/>
</dbReference>
<dbReference type="GO" id="GO:0016052">
    <property type="term" value="P:carbohydrate catabolic process"/>
    <property type="evidence" value="ECO:0007669"/>
    <property type="project" value="TreeGrafter"/>
</dbReference>
<reference evidence="5 6" key="1">
    <citation type="journal article" date="2009" name="Stand. Genomic Sci.">
        <title>Complete genome sequence of Anaerococcus prevotii type strain (PC1).</title>
        <authorList>
            <person name="Labutti K."/>
            <person name="Pukall R."/>
            <person name="Steenblock K."/>
            <person name="Glavina Del Rio T."/>
            <person name="Tice H."/>
            <person name="Copeland A."/>
            <person name="Cheng J.F."/>
            <person name="Lucas S."/>
            <person name="Chen F."/>
            <person name="Nolan M."/>
            <person name="Bruce D."/>
            <person name="Goodwin L."/>
            <person name="Pitluck S."/>
            <person name="Ivanova N."/>
            <person name="Mavromatis K."/>
            <person name="Ovchinnikova G."/>
            <person name="Pati A."/>
            <person name="Chen A."/>
            <person name="Palaniappan K."/>
            <person name="Land M."/>
            <person name="Hauser L."/>
            <person name="Chang Y.J."/>
            <person name="Jeffries C.D."/>
            <person name="Chain P."/>
            <person name="Saunders E."/>
            <person name="Brettin T."/>
            <person name="Detter J.C."/>
            <person name="Han C."/>
            <person name="Goker M."/>
            <person name="Bristow J."/>
            <person name="Eisen J.A."/>
            <person name="Markowitz V."/>
            <person name="Hugenholtz P."/>
            <person name="Kyrpides N.C."/>
            <person name="Klenk H.P."/>
            <person name="Lapidus A."/>
        </authorList>
    </citation>
    <scope>NUCLEOTIDE SEQUENCE [LARGE SCALE GENOMIC DNA]</scope>
    <source>
        <strain evidence="6">ATCC 9321 / DSM 20548 / JCM 6508 / NCTC 11806 / PC1</strain>
    </source>
</reference>
<gene>
    <name evidence="5" type="ordered locus">Apre_0563</name>
</gene>
<feature type="region of interest" description="Disordered" evidence="2">
    <location>
        <begin position="43"/>
        <end position="74"/>
    </location>
</feature>
<dbReference type="GO" id="GO:0016998">
    <property type="term" value="P:cell wall macromolecule catabolic process"/>
    <property type="evidence" value="ECO:0007669"/>
    <property type="project" value="InterPro"/>
</dbReference>
<organism evidence="5 6">
    <name type="scientific">Anaerococcus prevotii (strain ATCC 9321 / DSM 20548 / JCM 6508 / NCTC 11806 / PC1)</name>
    <name type="common">Peptostreptococcus prevotii</name>
    <name type="synonym">Peptococcus prevotii</name>
    <dbReference type="NCBI Taxonomy" id="525919"/>
    <lineage>
        <taxon>Bacteria</taxon>
        <taxon>Bacillati</taxon>
        <taxon>Bacillota</taxon>
        <taxon>Tissierellia</taxon>
        <taxon>Tissierellales</taxon>
        <taxon>Peptoniphilaceae</taxon>
        <taxon>Anaerococcus</taxon>
    </lineage>
</organism>
<evidence type="ECO:0000259" key="4">
    <source>
        <dbReference type="SMART" id="SM01095"/>
    </source>
</evidence>
<dbReference type="Pfam" id="PF08230">
    <property type="entry name" value="CW_7"/>
    <property type="match status" value="1"/>
</dbReference>
<accession>C7RGJ7</accession>
<keyword evidence="3" id="KW-0732">Signal</keyword>
<dbReference type="SUPFAM" id="SSF51445">
    <property type="entry name" value="(Trans)glycosidases"/>
    <property type="match status" value="1"/>
</dbReference>
<feature type="signal peptide" evidence="3">
    <location>
        <begin position="1"/>
        <end position="24"/>
    </location>
</feature>
<dbReference type="PANTHER" id="PTHR34135:SF2">
    <property type="entry name" value="LYSOZYME"/>
    <property type="match status" value="1"/>
</dbReference>
<feature type="domain" description="Cpl-7 lysozyme C-terminal" evidence="4">
    <location>
        <begin position="321"/>
        <end position="360"/>
    </location>
</feature>
<dbReference type="KEGG" id="apr:Apre_0563"/>
<sequence>MKINKKLVGSALVLALLLPDIAYAAEVVMYDDSNIDEIFEEVERPKENTENGNNGNGSSNIEKPNPGENKDEETIVSEEEVDKIVEQLSPESQAILDESDIYPKVSVYEKVVDMSEYQNPKNIDYDKLANSIDGAILRTSIRQKDKSISKDKKIETHYAELNKRDIPMGFYHYSRAINEKEAIEEANYVLDIVRNKKVSLPIYIDIEDNDRQAKASKKEITAVADAFTKAIRRNGYVAGIYSYPWFANKYLTKEVRDENEFWIAEWKKDAPYPKYKDSHYDSWQYSSKGGVYGYKGDLDKNILYRDYPLIMTGVSSKGFVKVAEEVIAGKWGNGNIRRKRLEYAGYDYAVIQKEVNRLLKSRRI</sequence>
<dbReference type="OrthoDB" id="5056238at2"/>
<protein>
    <submittedName>
        <fullName evidence="5">Glycoside hydrolase family 25</fullName>
    </submittedName>
</protein>
<evidence type="ECO:0000256" key="3">
    <source>
        <dbReference type="SAM" id="SignalP"/>
    </source>
</evidence>
<dbReference type="InterPro" id="IPR017853">
    <property type="entry name" value="GH"/>
</dbReference>
<dbReference type="Proteomes" id="UP000002294">
    <property type="component" value="Chromosome"/>
</dbReference>